<feature type="region of interest" description="Disordered" evidence="1">
    <location>
        <begin position="1035"/>
        <end position="1071"/>
    </location>
</feature>
<feature type="region of interest" description="Disordered" evidence="1">
    <location>
        <begin position="334"/>
        <end position="366"/>
    </location>
</feature>
<evidence type="ECO:0000313" key="3">
    <source>
        <dbReference type="Proteomes" id="UP000235672"/>
    </source>
</evidence>
<protein>
    <submittedName>
        <fullName evidence="2">Uncharacterized protein</fullName>
    </submittedName>
</protein>
<sequence>MQSCLCFWRLGTPLLRNSDGPWHLSGAVLALPNVLPSNRRFSHTGQSILRDFRNENSKTTSPQISQLNYKSQTLMGVSGESAAIADEDAISWTEIPSIEKGKSQTRSRIRSPPDVSPQAFTSILPKSTITEKDDALPQNTFSFPQGEVKSLVVYKDYRSSAPLPAKATGHRFDTPPPDHVPYSQSKADDLQGFRAKTPGVVLGQILEIGDESERKRYWNAIRDRFSYSSLPIITIHYLLTRSVEPTAWSSRDKFFDNRALNFLKSRGLTWHDVSNWTYILSGQSLDEMVDRLVTSSPDQPSFILLEILRRDILKVRSLEKVLDYSWDRILSSTRSTRSSIPDPKPSIAGNIDETSRPDGSSSPRNDFHLTDVRSKDFGLEENTFTILVSRLLYQARRIWPSAIVEIVKMVAPYLHSISASSQDSLDPRLFARLCKMNNYFLRLLSLPSSLTPFQSMAYNWSAQKVLLELAGEFEPPLRLDHSSYRAVIQVLAASKKSARETKSATFRSRSWPPWRVEQDGMDAQRSQHEDFSRVISAIMRSKESGYTQNPKLSIFGGLDPDGSPTIHTRKLLKWRDLKTVTQARHSHFDPSLWAARVEATRDVHEAWGSFTEFRRKGGKADMSMYFSMFMKLNYESRRSGLELPNHPTPGDGREVLSVSDDNYSTFYRLRLQPPSFHDLYQEMRADGIRPSGRCLNFLLRHARTIDDGLQYILDSGLDKDVISYLIHGGWKSQIPANLATQVSHQILTSFVSLLCRFAPRVVKISSDSDLEIVEHVKKTRIENPDSALTHPYAWGVRVREPKSKIHHSRLGRPLLHSAFLLQSLKPKFRPAWYALFKSLARRDIVISRQLATDPERLCDNHEQAWRVTRAALEEFHNCDLELDPEGLRLICQTFAKYAEAAFSKSERHRNTLVETSRIIKAECAKLTSGGKMLSSGSTRLLHLLEGVHIHAYVRAMGLIGDHPAIISLLEWIVQNYKELDTIASQTGNGQRMLRQIIVATRAFCDSTDHEATAKAFVEQIESWGGWPEEEEVQRYLNHGEEQEPSTDTISDQEGHEEDDAEAQAIEIRSGG</sequence>
<proteinExistence type="predicted"/>
<dbReference type="STRING" id="1745343.A0A2J6PIX9"/>
<feature type="compositionally biased region" description="Low complexity" evidence="1">
    <location>
        <begin position="1062"/>
        <end position="1071"/>
    </location>
</feature>
<dbReference type="EMBL" id="KZ613525">
    <property type="protein sequence ID" value="PMD13977.1"/>
    <property type="molecule type" value="Genomic_DNA"/>
</dbReference>
<organism evidence="2 3">
    <name type="scientific">Hyaloscypha hepaticicola</name>
    <dbReference type="NCBI Taxonomy" id="2082293"/>
    <lineage>
        <taxon>Eukaryota</taxon>
        <taxon>Fungi</taxon>
        <taxon>Dikarya</taxon>
        <taxon>Ascomycota</taxon>
        <taxon>Pezizomycotina</taxon>
        <taxon>Leotiomycetes</taxon>
        <taxon>Helotiales</taxon>
        <taxon>Hyaloscyphaceae</taxon>
        <taxon>Hyaloscypha</taxon>
    </lineage>
</organism>
<dbReference type="Proteomes" id="UP000235672">
    <property type="component" value="Unassembled WGS sequence"/>
</dbReference>
<feature type="region of interest" description="Disordered" evidence="1">
    <location>
        <begin position="165"/>
        <end position="185"/>
    </location>
</feature>
<feature type="region of interest" description="Disordered" evidence="1">
    <location>
        <begin position="96"/>
        <end position="119"/>
    </location>
</feature>
<accession>A0A2J6PIX9</accession>
<evidence type="ECO:0000313" key="2">
    <source>
        <dbReference type="EMBL" id="PMD13977.1"/>
    </source>
</evidence>
<evidence type="ECO:0000256" key="1">
    <source>
        <dbReference type="SAM" id="MobiDB-lite"/>
    </source>
</evidence>
<name>A0A2J6PIX9_9HELO</name>
<gene>
    <name evidence="2" type="ORF">NA56DRAFT_682670</name>
</gene>
<reference evidence="2 3" key="1">
    <citation type="submission" date="2016-05" db="EMBL/GenBank/DDBJ databases">
        <title>A degradative enzymes factory behind the ericoid mycorrhizal symbiosis.</title>
        <authorList>
            <consortium name="DOE Joint Genome Institute"/>
            <person name="Martino E."/>
            <person name="Morin E."/>
            <person name="Grelet G."/>
            <person name="Kuo A."/>
            <person name="Kohler A."/>
            <person name="Daghino S."/>
            <person name="Barry K."/>
            <person name="Choi C."/>
            <person name="Cichocki N."/>
            <person name="Clum A."/>
            <person name="Copeland A."/>
            <person name="Hainaut M."/>
            <person name="Haridas S."/>
            <person name="Labutti K."/>
            <person name="Lindquist E."/>
            <person name="Lipzen A."/>
            <person name="Khouja H.-R."/>
            <person name="Murat C."/>
            <person name="Ohm R."/>
            <person name="Olson A."/>
            <person name="Spatafora J."/>
            <person name="Veneault-Fourrey C."/>
            <person name="Henrissat B."/>
            <person name="Grigoriev I."/>
            <person name="Martin F."/>
            <person name="Perotto S."/>
        </authorList>
    </citation>
    <scope>NUCLEOTIDE SEQUENCE [LARGE SCALE GENOMIC DNA]</scope>
    <source>
        <strain evidence="2 3">UAMH 7357</strain>
    </source>
</reference>
<dbReference type="AlphaFoldDB" id="A0A2J6PIX9"/>
<dbReference type="OrthoDB" id="410701at2759"/>
<keyword evidence="3" id="KW-1185">Reference proteome</keyword>